<evidence type="ECO:0000313" key="2">
    <source>
        <dbReference type="Proteomes" id="UP001500889"/>
    </source>
</evidence>
<keyword evidence="2" id="KW-1185">Reference proteome</keyword>
<organism evidence="1 2">
    <name type="scientific">Drosophila madeirensis</name>
    <name type="common">Fruit fly</name>
    <dbReference type="NCBI Taxonomy" id="30013"/>
    <lineage>
        <taxon>Eukaryota</taxon>
        <taxon>Metazoa</taxon>
        <taxon>Ecdysozoa</taxon>
        <taxon>Arthropoda</taxon>
        <taxon>Hexapoda</taxon>
        <taxon>Insecta</taxon>
        <taxon>Pterygota</taxon>
        <taxon>Neoptera</taxon>
        <taxon>Endopterygota</taxon>
        <taxon>Diptera</taxon>
        <taxon>Brachycera</taxon>
        <taxon>Muscomorpha</taxon>
        <taxon>Ephydroidea</taxon>
        <taxon>Drosophilidae</taxon>
        <taxon>Drosophila</taxon>
        <taxon>Sophophora</taxon>
    </lineage>
</organism>
<evidence type="ECO:0000313" key="1">
    <source>
        <dbReference type="EMBL" id="BFF91567.1"/>
    </source>
</evidence>
<reference evidence="1 2" key="1">
    <citation type="submission" date="2024-02" db="EMBL/GenBank/DDBJ databases">
        <title>A chromosome-level genome assembly of Drosophila madeirensis, a fruit fly species endemic to Madeira island.</title>
        <authorList>
            <person name="Tomihara K."/>
            <person name="Llopart A."/>
            <person name="Yamamoto D."/>
        </authorList>
    </citation>
    <scope>NUCLEOTIDE SEQUENCE [LARGE SCALE GENOMIC DNA]</scope>
    <source>
        <strain evidence="1 2">RF1</strain>
    </source>
</reference>
<sequence length="45" mass="5081">MEQRMKALQDYKLEIANVVLQPDQSALSSAGGRLSMEDLKKLFLN</sequence>
<gene>
    <name evidence="1" type="ORF">DMAD_09815</name>
</gene>
<name>A0AAU9F8D5_DROMD</name>
<proteinExistence type="predicted"/>
<dbReference type="EMBL" id="AP029263">
    <property type="protein sequence ID" value="BFF91567.1"/>
    <property type="molecule type" value="Genomic_DNA"/>
</dbReference>
<protein>
    <submittedName>
        <fullName evidence="1">Transcription termination factor 2</fullName>
    </submittedName>
</protein>
<accession>A0AAU9F8D5</accession>
<dbReference type="Proteomes" id="UP001500889">
    <property type="component" value="Chromosome O"/>
</dbReference>
<dbReference type="AlphaFoldDB" id="A0AAU9F8D5"/>